<dbReference type="STRING" id="2282107.A0A286UW34"/>
<feature type="region of interest" description="Disordered" evidence="1">
    <location>
        <begin position="1"/>
        <end position="144"/>
    </location>
</feature>
<dbReference type="SMART" id="SM00670">
    <property type="entry name" value="PINc"/>
    <property type="match status" value="1"/>
</dbReference>
<dbReference type="AlphaFoldDB" id="A0A286UW34"/>
<evidence type="ECO:0000259" key="2">
    <source>
        <dbReference type="SMART" id="SM00670"/>
    </source>
</evidence>
<dbReference type="InterPro" id="IPR018834">
    <property type="entry name" value="DNA/RNA-bd_Est1-type"/>
</dbReference>
<dbReference type="Gene3D" id="3.40.50.1010">
    <property type="entry name" value="5'-nuclease"/>
    <property type="match status" value="1"/>
</dbReference>
<dbReference type="GO" id="GO:0000184">
    <property type="term" value="P:nuclear-transcribed mRNA catabolic process, nonsense-mediated decay"/>
    <property type="evidence" value="ECO:0007669"/>
    <property type="project" value="TreeGrafter"/>
</dbReference>
<keyword evidence="4" id="KW-1185">Reference proteome</keyword>
<evidence type="ECO:0000313" key="3">
    <source>
        <dbReference type="EMBL" id="PAV23732.1"/>
    </source>
</evidence>
<dbReference type="PANTHER" id="PTHR15696">
    <property type="entry name" value="SMG-7 SUPPRESSOR WITH MORPHOLOGICAL EFFECT ON GENITALIA PROTEIN 7"/>
    <property type="match status" value="1"/>
</dbReference>
<dbReference type="InterPro" id="IPR011990">
    <property type="entry name" value="TPR-like_helical_dom_sf"/>
</dbReference>
<dbReference type="OrthoDB" id="2017974at2759"/>
<feature type="domain" description="PIN" evidence="2">
    <location>
        <begin position="1009"/>
        <end position="1155"/>
    </location>
</feature>
<accession>A0A286UW34</accession>
<feature type="compositionally biased region" description="Low complexity" evidence="1">
    <location>
        <begin position="974"/>
        <end position="983"/>
    </location>
</feature>
<sequence>MADVTPQKSRKGKEREPAQADLFDRLIAIQRSKASANRPRERSERPATNIASPTTQTSPSRKSQQAAPQLVISRTEQLDTINPDEFQRRRRPAATSPRNNHATAHYTPRGQGRLYNPDSDPVPMRRTAEPETISDTGSSSYAPRNTSSMAAAVTERGVHHGRLFDHRKDDPVKFHALRGAPSGNRPVPTPKSSGDYVSASSTSSYAHSITSSSFTLNSTTDGSSASSALFDGEQPREHASSSAFAQQLKKLYRGISNLESRLLREDGKDYAEEGRITLKRPNEAMAEPEEAEKEKWKKFVTDHKLLAEQMHNLLQLTLAPHVPASLRNIPTKYNINIRLWTHAFNKPLEALRRASFQSVIALEHLQDFIIYAYTFYSMLLEDQVLEGSRAAWLEALGDLARYRMAIAAMTTPASSSTTGEGGFVPVNEQALAAQTQEDDSMGRIDESPGPSVGVAAARALELEPEKERWRCIARDWYADGLADQPGTGKLHHHLGLLSRDMEREELRSVYHFCKSMTTLHPFSTSRESVLQIWSLQAQTRRSLPESRVADLFVLLHGMLFTNIQLDDFKPTLARFMERLQLEGAEEREWIMMAVINITSLLEYGKPTGVLRSTGGIGSGAAPGGKDASTAAQAAAASARVNMLVRRVDQMEVDDADGAVSPIPESQPTDINMANSGVLNVSPITGHATAALREQNEYPLGFKFALKLTFDMLIYTLRTPMRKATQFARPTLNPYNTIVLTFLATVMKHAAVQKILERSIPWEDLATFFSTIPRAGITQIDGGRLTAGCTPLPEDWCLRGMEWGGRRLFERGFWKGAEGQHVELEVLDTNEELEGLTDGIIEDEDDERVDPGESKNSKRWTRIARASGIIAKTVPGFKWEAGTRSFEVTGLLEQKVGSWREEERMEREEEERRRIRNGARNGRMWGGDDMDVDGDINQSADEDALSDDDSGSSSDVEESEEVRALKARRRELLRMLRGTPSSPKQRTRPRRSRTIPSSHRPLLRVVPGYTVLVIDTNFLLSSLSMFSTLVESQRWTILVPLAVVTELDGICHNNTALGEAAQAAIHYIEGHVRSHALSLKVQTSKGNYLRDLNVRSEDIEFGHQEWERSMDDLILKAAVWQDEHWVDRSTLLNSGDRDTSGAAKVVLISLDRNLRLKARARQLDAADERDIAAILKNEA</sequence>
<name>A0A286UW34_9AGAM</name>
<dbReference type="InterPro" id="IPR002716">
    <property type="entry name" value="PIN_dom"/>
</dbReference>
<gene>
    <name evidence="3" type="ORF">PNOK_0080000</name>
</gene>
<feature type="compositionally biased region" description="Polar residues" evidence="1">
    <location>
        <begin position="214"/>
        <end position="227"/>
    </location>
</feature>
<dbReference type="Pfam" id="PF10373">
    <property type="entry name" value="EST1_DNA_bind"/>
    <property type="match status" value="1"/>
</dbReference>
<dbReference type="GO" id="GO:0005697">
    <property type="term" value="C:telomerase holoenzyme complex"/>
    <property type="evidence" value="ECO:0007669"/>
    <property type="project" value="TreeGrafter"/>
</dbReference>
<feature type="compositionally biased region" description="Basic and acidic residues" evidence="1">
    <location>
        <begin position="13"/>
        <end position="24"/>
    </location>
</feature>
<evidence type="ECO:0000313" key="4">
    <source>
        <dbReference type="Proteomes" id="UP000217199"/>
    </source>
</evidence>
<protein>
    <recommendedName>
        <fullName evidence="2">PIN domain-containing protein</fullName>
    </recommendedName>
</protein>
<evidence type="ECO:0000256" key="1">
    <source>
        <dbReference type="SAM" id="MobiDB-lite"/>
    </source>
</evidence>
<dbReference type="SUPFAM" id="SSF88723">
    <property type="entry name" value="PIN domain-like"/>
    <property type="match status" value="1"/>
</dbReference>
<dbReference type="InParanoid" id="A0A286UW34"/>
<dbReference type="CDD" id="cd09880">
    <property type="entry name" value="PIN_Smg5-6-like"/>
    <property type="match status" value="1"/>
</dbReference>
<feature type="region of interest" description="Disordered" evidence="1">
    <location>
        <begin position="919"/>
        <end position="994"/>
    </location>
</feature>
<organism evidence="3 4">
    <name type="scientific">Pyrrhoderma noxium</name>
    <dbReference type="NCBI Taxonomy" id="2282107"/>
    <lineage>
        <taxon>Eukaryota</taxon>
        <taxon>Fungi</taxon>
        <taxon>Dikarya</taxon>
        <taxon>Basidiomycota</taxon>
        <taxon>Agaricomycotina</taxon>
        <taxon>Agaricomycetes</taxon>
        <taxon>Hymenochaetales</taxon>
        <taxon>Hymenochaetaceae</taxon>
        <taxon>Pyrrhoderma</taxon>
    </lineage>
</organism>
<feature type="compositionally biased region" description="Polar residues" evidence="1">
    <location>
        <begin position="133"/>
        <end position="144"/>
    </location>
</feature>
<feature type="region of interest" description="Disordered" evidence="1">
    <location>
        <begin position="174"/>
        <end position="200"/>
    </location>
</feature>
<dbReference type="Proteomes" id="UP000217199">
    <property type="component" value="Unassembled WGS sequence"/>
</dbReference>
<feature type="region of interest" description="Disordered" evidence="1">
    <location>
        <begin position="214"/>
        <end position="242"/>
    </location>
</feature>
<dbReference type="Pfam" id="PF13638">
    <property type="entry name" value="PIN_4"/>
    <property type="match status" value="1"/>
</dbReference>
<dbReference type="InterPro" id="IPR029060">
    <property type="entry name" value="PIN-like_dom_sf"/>
</dbReference>
<feature type="compositionally biased region" description="Acidic residues" evidence="1">
    <location>
        <begin position="927"/>
        <end position="959"/>
    </location>
</feature>
<dbReference type="EMBL" id="NBII01000001">
    <property type="protein sequence ID" value="PAV23732.1"/>
    <property type="molecule type" value="Genomic_DNA"/>
</dbReference>
<dbReference type="SUPFAM" id="SSF48452">
    <property type="entry name" value="TPR-like"/>
    <property type="match status" value="1"/>
</dbReference>
<dbReference type="Gene3D" id="1.25.40.10">
    <property type="entry name" value="Tetratricopeptide repeat domain"/>
    <property type="match status" value="1"/>
</dbReference>
<dbReference type="GO" id="GO:0070034">
    <property type="term" value="F:telomerase RNA binding"/>
    <property type="evidence" value="ECO:0007669"/>
    <property type="project" value="TreeGrafter"/>
</dbReference>
<dbReference type="GO" id="GO:0004540">
    <property type="term" value="F:RNA nuclease activity"/>
    <property type="evidence" value="ECO:0007669"/>
    <property type="project" value="UniProtKB-ARBA"/>
</dbReference>
<comment type="caution">
    <text evidence="3">The sequence shown here is derived from an EMBL/GenBank/DDBJ whole genome shotgun (WGS) entry which is preliminary data.</text>
</comment>
<dbReference type="InterPro" id="IPR045153">
    <property type="entry name" value="Est1/Ebs1-like"/>
</dbReference>
<proteinExistence type="predicted"/>
<feature type="compositionally biased region" description="Polar residues" evidence="1">
    <location>
        <begin position="49"/>
        <end position="80"/>
    </location>
</feature>
<reference evidence="3 4" key="1">
    <citation type="journal article" date="2017" name="Mol. Ecol.">
        <title>Comparative and population genomic landscape of Phellinus noxius: A hypervariable fungus causing root rot in trees.</title>
        <authorList>
            <person name="Chung C.L."/>
            <person name="Lee T.J."/>
            <person name="Akiba M."/>
            <person name="Lee H.H."/>
            <person name="Kuo T.H."/>
            <person name="Liu D."/>
            <person name="Ke H.M."/>
            <person name="Yokoi T."/>
            <person name="Roa M.B."/>
            <person name="Lu M.J."/>
            <person name="Chang Y.Y."/>
            <person name="Ann P.J."/>
            <person name="Tsai J.N."/>
            <person name="Chen C.Y."/>
            <person name="Tzean S.S."/>
            <person name="Ota Y."/>
            <person name="Hattori T."/>
            <person name="Sahashi N."/>
            <person name="Liou R.F."/>
            <person name="Kikuchi T."/>
            <person name="Tsai I.J."/>
        </authorList>
    </citation>
    <scope>NUCLEOTIDE SEQUENCE [LARGE SCALE GENOMIC DNA]</scope>
    <source>
        <strain evidence="3 4">FFPRI411160</strain>
    </source>
</reference>
<dbReference type="PANTHER" id="PTHR15696:SF0">
    <property type="entry name" value="TELOMERASE-BINDING PROTEIN EST1A"/>
    <property type="match status" value="1"/>
</dbReference>
<dbReference type="GO" id="GO:0042162">
    <property type="term" value="F:telomeric DNA binding"/>
    <property type="evidence" value="ECO:0007669"/>
    <property type="project" value="TreeGrafter"/>
</dbReference>